<dbReference type="AlphaFoldDB" id="A0A7J7D396"/>
<name>A0A7J7D396_TRIWF</name>
<dbReference type="InterPro" id="IPR039331">
    <property type="entry name" value="PAPs-like"/>
</dbReference>
<protein>
    <submittedName>
        <fullName evidence="2">Purple acid phosphatase 2-like isoform X1</fullName>
    </submittedName>
</protein>
<proteinExistence type="predicted"/>
<accession>A0A7J7D396</accession>
<evidence type="ECO:0000313" key="3">
    <source>
        <dbReference type="Proteomes" id="UP000593562"/>
    </source>
</evidence>
<dbReference type="InterPro" id="IPR029052">
    <property type="entry name" value="Metallo-depent_PP-like"/>
</dbReference>
<dbReference type="EMBL" id="JAAARO010000011">
    <property type="protein sequence ID" value="KAF5740810.1"/>
    <property type="molecule type" value="Genomic_DNA"/>
</dbReference>
<dbReference type="GO" id="GO:0003993">
    <property type="term" value="F:acid phosphatase activity"/>
    <property type="evidence" value="ECO:0007669"/>
    <property type="project" value="InterPro"/>
</dbReference>
<dbReference type="PANTHER" id="PTHR22953:SF35">
    <property type="entry name" value="FE(3+)-ZN(2+) PURPLE ACID PHOSPHATASE 12"/>
    <property type="match status" value="1"/>
</dbReference>
<reference evidence="2 3" key="1">
    <citation type="journal article" date="2020" name="Nat. Commun.">
        <title>Genome of Tripterygium wilfordii and identification of cytochrome P450 involved in triptolide biosynthesis.</title>
        <authorList>
            <person name="Tu L."/>
            <person name="Su P."/>
            <person name="Zhang Z."/>
            <person name="Gao L."/>
            <person name="Wang J."/>
            <person name="Hu T."/>
            <person name="Zhou J."/>
            <person name="Zhang Y."/>
            <person name="Zhao Y."/>
            <person name="Liu Y."/>
            <person name="Song Y."/>
            <person name="Tong Y."/>
            <person name="Lu Y."/>
            <person name="Yang J."/>
            <person name="Xu C."/>
            <person name="Jia M."/>
            <person name="Peters R.J."/>
            <person name="Huang L."/>
            <person name="Gao W."/>
        </authorList>
    </citation>
    <scope>NUCLEOTIDE SEQUENCE [LARGE SCALE GENOMIC DNA]</scope>
    <source>
        <strain evidence="3">cv. XIE 37</strain>
        <tissue evidence="2">Leaf</tissue>
    </source>
</reference>
<sequence>MQGLFHTPAKGQTVLFVGDLSYADDYPFHGNNRWDKGEDSQREMLLINIGFGVQEIMKLILLHRLMTLPQSSYSAYHEASFDQSILDIKNRIHAYFCWHRSQNGYAVEADSIFLCGWLLNRYFNPLENTSIAAV</sequence>
<gene>
    <name evidence="2" type="ORF">HS088_TW11G00890</name>
</gene>
<comment type="caution">
    <text evidence="2">The sequence shown here is derived from an EMBL/GenBank/DDBJ whole genome shotgun (WGS) entry which is preliminary data.</text>
</comment>
<dbReference type="PANTHER" id="PTHR22953">
    <property type="entry name" value="ACID PHOSPHATASE RELATED"/>
    <property type="match status" value="1"/>
</dbReference>
<keyword evidence="1" id="KW-0732">Signal</keyword>
<dbReference type="Proteomes" id="UP000593562">
    <property type="component" value="Unassembled WGS sequence"/>
</dbReference>
<evidence type="ECO:0000313" key="2">
    <source>
        <dbReference type="EMBL" id="KAF5740810.1"/>
    </source>
</evidence>
<dbReference type="InParanoid" id="A0A7J7D396"/>
<keyword evidence="3" id="KW-1185">Reference proteome</keyword>
<evidence type="ECO:0000256" key="1">
    <source>
        <dbReference type="ARBA" id="ARBA00022729"/>
    </source>
</evidence>
<dbReference type="Gene3D" id="3.60.21.10">
    <property type="match status" value="1"/>
</dbReference>
<organism evidence="2 3">
    <name type="scientific">Tripterygium wilfordii</name>
    <name type="common">Thunder God vine</name>
    <dbReference type="NCBI Taxonomy" id="458696"/>
    <lineage>
        <taxon>Eukaryota</taxon>
        <taxon>Viridiplantae</taxon>
        <taxon>Streptophyta</taxon>
        <taxon>Embryophyta</taxon>
        <taxon>Tracheophyta</taxon>
        <taxon>Spermatophyta</taxon>
        <taxon>Magnoliopsida</taxon>
        <taxon>eudicotyledons</taxon>
        <taxon>Gunneridae</taxon>
        <taxon>Pentapetalae</taxon>
        <taxon>rosids</taxon>
        <taxon>fabids</taxon>
        <taxon>Celastrales</taxon>
        <taxon>Celastraceae</taxon>
        <taxon>Tripterygium</taxon>
    </lineage>
</organism>